<evidence type="ECO:0008006" key="4">
    <source>
        <dbReference type="Google" id="ProtNLM"/>
    </source>
</evidence>
<feature type="region of interest" description="Disordered" evidence="1">
    <location>
        <begin position="552"/>
        <end position="603"/>
    </location>
</feature>
<proteinExistence type="predicted"/>
<feature type="transmembrane region" description="Helical" evidence="2">
    <location>
        <begin position="296"/>
        <end position="318"/>
    </location>
</feature>
<organism evidence="3">
    <name type="scientific">Singulisphaera sp. Ch08</name>
    <dbReference type="NCBI Taxonomy" id="3120278"/>
    <lineage>
        <taxon>Bacteria</taxon>
        <taxon>Pseudomonadati</taxon>
        <taxon>Planctomycetota</taxon>
        <taxon>Planctomycetia</taxon>
        <taxon>Isosphaerales</taxon>
        <taxon>Isosphaeraceae</taxon>
        <taxon>Singulisphaera</taxon>
    </lineage>
</organism>
<feature type="transmembrane region" description="Helical" evidence="2">
    <location>
        <begin position="247"/>
        <end position="271"/>
    </location>
</feature>
<feature type="transmembrane region" description="Helical" evidence="2">
    <location>
        <begin position="205"/>
        <end position="226"/>
    </location>
</feature>
<dbReference type="EMBL" id="CP155447">
    <property type="protein sequence ID" value="XBH04896.1"/>
    <property type="molecule type" value="Genomic_DNA"/>
</dbReference>
<feature type="compositionally biased region" description="Low complexity" evidence="1">
    <location>
        <begin position="22"/>
        <end position="36"/>
    </location>
</feature>
<reference evidence="3" key="1">
    <citation type="submission" date="2024-05" db="EMBL/GenBank/DDBJ databases">
        <title>Planctomycetes of the genus Singulisphaera possess chitinolytic capabilities.</title>
        <authorList>
            <person name="Ivanova A."/>
        </authorList>
    </citation>
    <scope>NUCLEOTIDE SEQUENCE</scope>
    <source>
        <strain evidence="3">Ch08T</strain>
    </source>
</reference>
<keyword evidence="2" id="KW-1133">Transmembrane helix</keyword>
<feature type="transmembrane region" description="Helical" evidence="2">
    <location>
        <begin position="352"/>
        <end position="374"/>
    </location>
</feature>
<feature type="region of interest" description="Disordered" evidence="1">
    <location>
        <begin position="1"/>
        <end position="37"/>
    </location>
</feature>
<dbReference type="AlphaFoldDB" id="A0AAU7CI24"/>
<keyword evidence="2" id="KW-0472">Membrane</keyword>
<feature type="transmembrane region" description="Helical" evidence="2">
    <location>
        <begin position="151"/>
        <end position="169"/>
    </location>
</feature>
<dbReference type="RefSeq" id="WP_406697697.1">
    <property type="nucleotide sequence ID" value="NZ_CP155447.1"/>
</dbReference>
<evidence type="ECO:0000256" key="1">
    <source>
        <dbReference type="SAM" id="MobiDB-lite"/>
    </source>
</evidence>
<feature type="transmembrane region" description="Helical" evidence="2">
    <location>
        <begin position="124"/>
        <end position="144"/>
    </location>
</feature>
<evidence type="ECO:0000313" key="3">
    <source>
        <dbReference type="EMBL" id="XBH04896.1"/>
    </source>
</evidence>
<feature type="transmembrane region" description="Helical" evidence="2">
    <location>
        <begin position="51"/>
        <end position="71"/>
    </location>
</feature>
<name>A0AAU7CI24_9BACT</name>
<feature type="compositionally biased region" description="Polar residues" evidence="1">
    <location>
        <begin position="1"/>
        <end position="11"/>
    </location>
</feature>
<gene>
    <name evidence="3" type="ORF">V5E97_02445</name>
</gene>
<keyword evidence="2" id="KW-0812">Transmembrane</keyword>
<evidence type="ECO:0000256" key="2">
    <source>
        <dbReference type="SAM" id="Phobius"/>
    </source>
</evidence>
<protein>
    <recommendedName>
        <fullName evidence="4">Glycosyltransferase RgtA/B/C/D-like domain-containing protein</fullName>
    </recommendedName>
</protein>
<sequence length="603" mass="65891">MSWNDVSSFRTQHVVPTPSQDPGPASATGPTPAPEAEAGDRLASWVMRGPLIVVLCSLCVLQLATWIPHYLTWPFWADHDVFATIAQGWDAGLLPYRNLRCNNFPGTIYLFWILGKAFGWGKTMPFYAVDATMMVAFGGILLAWSRRRLGGILPGLVSYLTFLSFYLGLDYAHAAQRDWQGPFFAVVGLLAMQTWTSRAGRLGSALAMALAVSFRPQTVLFLPAMAMAIDEATRLPGESAGKSVRELLVWGIAFTLFLAVSFIPLMMAGVLSDFVQGVRLTAYGGSYNRVTPSSILMGWFTQIAPLRMSLIPVAIALLALRTDVANRRMALVWLTAMGFGSLYKPLSPIAHSYLNIPLMLIWAVSLAVLVHLVLSLARPSPSLQLTATLLILALGVTARPEFCVAGPTRRALAAFRQGKLPDENPPGYRAGTVPTSGFYPWQDYRAMIDYMKHRTTPATKVANVLKGDPAVASPAARHSVFPTESMAWLRMLCPEQQEEFANLLAQTPDSVVVWIPGEVGPDPKFKLDRLEQVIREHYRPDVSFGAIEVWSRKKGPGARPKSDSANAARQSAPPIATREPSPAGTSQAERSSPGRPRNGPMPF</sequence>
<accession>A0AAU7CI24</accession>